<dbReference type="RefSeq" id="WP_268810907.1">
    <property type="nucleotide sequence ID" value="NZ_FCON02000002.1"/>
</dbReference>
<protein>
    <submittedName>
        <fullName evidence="13">Porin</fullName>
    </submittedName>
</protein>
<keyword evidence="7" id="KW-0406">Ion transport</keyword>
<dbReference type="SUPFAM" id="SSF56935">
    <property type="entry name" value="Porins"/>
    <property type="match status" value="1"/>
</dbReference>
<name>A0A158F597_9BURK</name>
<evidence type="ECO:0000256" key="3">
    <source>
        <dbReference type="ARBA" id="ARBA00022448"/>
    </source>
</evidence>
<dbReference type="Gene3D" id="2.40.160.10">
    <property type="entry name" value="Porin"/>
    <property type="match status" value="1"/>
</dbReference>
<keyword evidence="9" id="KW-0472">Membrane</keyword>
<dbReference type="AlphaFoldDB" id="A0A158F597"/>
<comment type="subcellular location">
    <subcellularLocation>
        <location evidence="1">Cell outer membrane</location>
        <topology evidence="1">Multi-pass membrane protein</topology>
    </subcellularLocation>
</comment>
<comment type="subunit">
    <text evidence="2">Homotrimer.</text>
</comment>
<evidence type="ECO:0000256" key="8">
    <source>
        <dbReference type="ARBA" id="ARBA00023114"/>
    </source>
</evidence>
<dbReference type="GO" id="GO:0009279">
    <property type="term" value="C:cell outer membrane"/>
    <property type="evidence" value="ECO:0007669"/>
    <property type="project" value="UniProtKB-SubCell"/>
</dbReference>
<keyword evidence="10" id="KW-0998">Cell outer membrane</keyword>
<evidence type="ECO:0000313" key="14">
    <source>
        <dbReference type="Proteomes" id="UP000054770"/>
    </source>
</evidence>
<dbReference type="GO" id="GO:0015288">
    <property type="term" value="F:porin activity"/>
    <property type="evidence" value="ECO:0007669"/>
    <property type="project" value="UniProtKB-KW"/>
</dbReference>
<proteinExistence type="predicted"/>
<evidence type="ECO:0000256" key="10">
    <source>
        <dbReference type="ARBA" id="ARBA00023237"/>
    </source>
</evidence>
<evidence type="ECO:0000259" key="12">
    <source>
        <dbReference type="Pfam" id="PF13609"/>
    </source>
</evidence>
<keyword evidence="5" id="KW-0812">Transmembrane</keyword>
<evidence type="ECO:0000256" key="9">
    <source>
        <dbReference type="ARBA" id="ARBA00023136"/>
    </source>
</evidence>
<evidence type="ECO:0000256" key="6">
    <source>
        <dbReference type="ARBA" id="ARBA00022729"/>
    </source>
</evidence>
<keyword evidence="6 11" id="KW-0732">Signal</keyword>
<feature type="chain" id="PRO_5011118944" evidence="11">
    <location>
        <begin position="25"/>
        <end position="373"/>
    </location>
</feature>
<evidence type="ECO:0000256" key="7">
    <source>
        <dbReference type="ARBA" id="ARBA00023065"/>
    </source>
</evidence>
<evidence type="ECO:0000313" key="13">
    <source>
        <dbReference type="EMBL" id="SAL14865.1"/>
    </source>
</evidence>
<dbReference type="InterPro" id="IPR033900">
    <property type="entry name" value="Gram_neg_porin_domain"/>
</dbReference>
<keyword evidence="14" id="KW-1185">Reference proteome</keyword>
<feature type="domain" description="Porin" evidence="12">
    <location>
        <begin position="13"/>
        <end position="344"/>
    </location>
</feature>
<dbReference type="EMBL" id="FCON02000002">
    <property type="protein sequence ID" value="SAL14865.1"/>
    <property type="molecule type" value="Genomic_DNA"/>
</dbReference>
<keyword evidence="4" id="KW-1134">Transmembrane beta strand</keyword>
<sequence>MDFRHFSKCICSATLVVSAGAAMADTNVTLYGVVDVFGQYLNNGGTHSFSERSGGSTGSLFGFKGNEDLGGGLKANFVLENGFNVNNGTAFADTTAMFYRQAWVGLSHDDYGSVSFGRQYQPSFRVIYPTDPFRANEILSPLAAAVLAIDRNTLATQYAAGRTSNSIVYQSPNLRGVQFGAMYGFAATVTQPLPSTTGNMLDLGLSYSGYGFYAGLAYQNQHAGVETFPGLPARLNLLATEHFIGALAYRLGIVNFQFNYSYNRPKDAPAGSVAALLGAGHSHSIAELGATIQATPADVVEIAAFERNVRGAHDNTPGIQIGYDHNLSKRTSLYARAGYMKNNGSATMSWPGVAVTEPDASQTLVVVGMTHRF</sequence>
<organism evidence="13 14">
    <name type="scientific">Caballeronia choica</name>
    <dbReference type="NCBI Taxonomy" id="326476"/>
    <lineage>
        <taxon>Bacteria</taxon>
        <taxon>Pseudomonadati</taxon>
        <taxon>Pseudomonadota</taxon>
        <taxon>Betaproteobacteria</taxon>
        <taxon>Burkholderiales</taxon>
        <taxon>Burkholderiaceae</taxon>
        <taxon>Caballeronia</taxon>
    </lineage>
</organism>
<dbReference type="PANTHER" id="PTHR34501">
    <property type="entry name" value="PROTEIN YDDL-RELATED"/>
    <property type="match status" value="1"/>
</dbReference>
<dbReference type="InterPro" id="IPR002299">
    <property type="entry name" value="Porin_Neis"/>
</dbReference>
<dbReference type="Proteomes" id="UP000054770">
    <property type="component" value="Unassembled WGS sequence"/>
</dbReference>
<dbReference type="CDD" id="cd00342">
    <property type="entry name" value="gram_neg_porins"/>
    <property type="match status" value="1"/>
</dbReference>
<evidence type="ECO:0000256" key="4">
    <source>
        <dbReference type="ARBA" id="ARBA00022452"/>
    </source>
</evidence>
<dbReference type="PANTHER" id="PTHR34501:SF9">
    <property type="entry name" value="MAJOR OUTER MEMBRANE PROTEIN P.IA"/>
    <property type="match status" value="1"/>
</dbReference>
<dbReference type="PRINTS" id="PR00184">
    <property type="entry name" value="NEISSPPORIN"/>
</dbReference>
<dbReference type="InterPro" id="IPR023614">
    <property type="entry name" value="Porin_dom_sf"/>
</dbReference>
<comment type="caution">
    <text evidence="13">The sequence shown here is derived from an EMBL/GenBank/DDBJ whole genome shotgun (WGS) entry which is preliminary data.</text>
</comment>
<evidence type="ECO:0000256" key="1">
    <source>
        <dbReference type="ARBA" id="ARBA00004571"/>
    </source>
</evidence>
<dbReference type="GO" id="GO:0046930">
    <property type="term" value="C:pore complex"/>
    <property type="evidence" value="ECO:0007669"/>
    <property type="project" value="UniProtKB-KW"/>
</dbReference>
<keyword evidence="8" id="KW-0626">Porin</keyword>
<accession>A0A158F597</accession>
<evidence type="ECO:0000256" key="11">
    <source>
        <dbReference type="SAM" id="SignalP"/>
    </source>
</evidence>
<dbReference type="InterPro" id="IPR050298">
    <property type="entry name" value="Gram-neg_bact_OMP"/>
</dbReference>
<evidence type="ECO:0000256" key="2">
    <source>
        <dbReference type="ARBA" id="ARBA00011233"/>
    </source>
</evidence>
<evidence type="ECO:0000256" key="5">
    <source>
        <dbReference type="ARBA" id="ARBA00022692"/>
    </source>
</evidence>
<reference evidence="13" key="1">
    <citation type="submission" date="2016-01" db="EMBL/GenBank/DDBJ databases">
        <authorList>
            <person name="Peeters C."/>
        </authorList>
    </citation>
    <scope>NUCLEOTIDE SEQUENCE [LARGE SCALE GENOMIC DNA]</scope>
    <source>
        <strain evidence="13">LMG 22940</strain>
    </source>
</reference>
<dbReference type="Pfam" id="PF13609">
    <property type="entry name" value="Porin_4"/>
    <property type="match status" value="1"/>
</dbReference>
<dbReference type="GO" id="GO:0034220">
    <property type="term" value="P:monoatomic ion transmembrane transport"/>
    <property type="evidence" value="ECO:0007669"/>
    <property type="project" value="InterPro"/>
</dbReference>
<dbReference type="PRINTS" id="PR00182">
    <property type="entry name" value="ECOLNEIPORIN"/>
</dbReference>
<dbReference type="InterPro" id="IPR001702">
    <property type="entry name" value="Porin_Gram-ve"/>
</dbReference>
<gene>
    <name evidence="13" type="ORF">AWB68_00292</name>
</gene>
<feature type="signal peptide" evidence="11">
    <location>
        <begin position="1"/>
        <end position="24"/>
    </location>
</feature>
<keyword evidence="3" id="KW-0813">Transport</keyword>